<dbReference type="AlphaFoldDB" id="A0A0R2CJ04"/>
<dbReference type="RefSeq" id="WP_054691014.1">
    <property type="nucleotide sequence ID" value="NZ_AYZI01000004.1"/>
</dbReference>
<dbReference type="InterPro" id="IPR025580">
    <property type="entry name" value="Gp46"/>
</dbReference>
<name>A0A0R2CJ04_9LACO</name>
<reference evidence="2 3" key="1">
    <citation type="journal article" date="2015" name="Genome Announc.">
        <title>Expanding the biotechnology potential of lactobacilli through comparative genomics of 213 strains and associated genera.</title>
        <authorList>
            <person name="Sun Z."/>
            <person name="Harris H.M."/>
            <person name="McCann A."/>
            <person name="Guo C."/>
            <person name="Argimon S."/>
            <person name="Zhang W."/>
            <person name="Yang X."/>
            <person name="Jeffery I.B."/>
            <person name="Cooney J.C."/>
            <person name="Kagawa T.F."/>
            <person name="Liu W."/>
            <person name="Song Y."/>
            <person name="Salvetti E."/>
            <person name="Wrobel A."/>
            <person name="Rasinkangas P."/>
            <person name="Parkhill J."/>
            <person name="Rea M.C."/>
            <person name="O'Sullivan O."/>
            <person name="Ritari J."/>
            <person name="Douillard F.P."/>
            <person name="Paul Ross R."/>
            <person name="Yang R."/>
            <person name="Briner A.E."/>
            <person name="Felis G.E."/>
            <person name="de Vos W.M."/>
            <person name="Barrangou R."/>
            <person name="Klaenhammer T.R."/>
            <person name="Caufield P.W."/>
            <person name="Cui Y."/>
            <person name="Zhang H."/>
            <person name="O'Toole P.W."/>
        </authorList>
    </citation>
    <scope>NUCLEOTIDE SEQUENCE [LARGE SCALE GENOMIC DNA]</scope>
    <source>
        <strain evidence="2 3">DSM 22689</strain>
    </source>
</reference>
<evidence type="ECO:0000313" key="2">
    <source>
        <dbReference type="EMBL" id="KRM91592.1"/>
    </source>
</evidence>
<gene>
    <name evidence="2" type="ORF">FC87_GL000724</name>
</gene>
<sequence length="200" mass="22633">MTEELKYTQADMDKAMASKAKEYDTKYAAEIEKLKAENETAIEQAKKEAKADGMKAGEERAKMTATEKAKAEYQDKLDEFNQKQEEFKSQQEEFEKQNALIATRKLLQDKKLPDSFANMLSSTDEETRKKNVEEFAKSYQSGIDKAVAEKTKGAGTPQAGGAPIDTTHITAEEFGKMNYDQQMTLYQQDADLYHKLKGEL</sequence>
<comment type="caution">
    <text evidence="2">The sequence shown here is derived from an EMBL/GenBank/DDBJ whole genome shotgun (WGS) entry which is preliminary data.</text>
</comment>
<dbReference type="Pfam" id="PF14265">
    <property type="entry name" value="DUF4355"/>
    <property type="match status" value="1"/>
</dbReference>
<proteinExistence type="predicted"/>
<feature type="region of interest" description="Disordered" evidence="1">
    <location>
        <begin position="48"/>
        <end position="70"/>
    </location>
</feature>
<evidence type="ECO:0000313" key="3">
    <source>
        <dbReference type="Proteomes" id="UP000051586"/>
    </source>
</evidence>
<dbReference type="STRING" id="1423745.GCA_001311215_01857"/>
<dbReference type="Proteomes" id="UP000051586">
    <property type="component" value="Unassembled WGS sequence"/>
</dbReference>
<dbReference type="EMBL" id="AYZI01000004">
    <property type="protein sequence ID" value="KRM91592.1"/>
    <property type="molecule type" value="Genomic_DNA"/>
</dbReference>
<dbReference type="PATRIC" id="fig|1423745.4.peg.772"/>
<accession>A0A0R2CJ04</accession>
<organism evidence="2 3">
    <name type="scientific">Fructilactobacillus florum DSM 22689 = JCM 16035</name>
    <dbReference type="NCBI Taxonomy" id="1423745"/>
    <lineage>
        <taxon>Bacteria</taxon>
        <taxon>Bacillati</taxon>
        <taxon>Bacillota</taxon>
        <taxon>Bacilli</taxon>
        <taxon>Lactobacillales</taxon>
        <taxon>Lactobacillaceae</taxon>
        <taxon>Fructilactobacillus</taxon>
    </lineage>
</organism>
<protein>
    <recommendedName>
        <fullName evidence="4">Phage scaffold protein</fullName>
    </recommendedName>
</protein>
<evidence type="ECO:0008006" key="4">
    <source>
        <dbReference type="Google" id="ProtNLM"/>
    </source>
</evidence>
<evidence type="ECO:0000256" key="1">
    <source>
        <dbReference type="SAM" id="MobiDB-lite"/>
    </source>
</evidence>